<accession>L7XWV3</accession>
<gene>
    <name evidence="1" type="ORF">LBA_00027</name>
</gene>
<name>L7XWV3_9VIRU</name>
<dbReference type="EMBL" id="JX885207">
    <property type="protein sequence ID" value="AGD91950.1"/>
    <property type="molecule type" value="Genomic_DNA"/>
</dbReference>
<sequence length="128" mass="14989">MYADNFLELVIAQKYIGIMKDLMSAICYHSSHCKIIFTNDSDNKLSIDLMTLNSNKEILHSIKIQDIEVKYFKCDLSKVQIIVDSTILGNRFRNIRINDPIVMYMSESKDKLYVYNLDDNNNYNCLIF</sequence>
<evidence type="ECO:0000313" key="2">
    <source>
        <dbReference type="Proteomes" id="UP000236749"/>
    </source>
</evidence>
<proteinExistence type="predicted"/>
<reference evidence="1 2" key="1">
    <citation type="journal article" date="2013" name="Clin. Infect. Dis.">
        <title>First isolation of Mimivirus in a patient with pneumonia.</title>
        <authorList>
            <person name="Saadi H."/>
            <person name="Pagnier I."/>
            <person name="Colson P."/>
            <person name="Cherif J.K."/>
            <person name="Beji M."/>
            <person name="Boughalmi M."/>
            <person name="Azza S."/>
            <person name="Armstrong N."/>
            <person name="Robert C."/>
            <person name="Fournous G."/>
            <person name="La Scola B."/>
            <person name="Raoult D."/>
        </authorList>
    </citation>
    <scope>NUCLEOTIDE SEQUENCE [LARGE SCALE GENOMIC DNA]</scope>
    <source>
        <strain evidence="1">LBA111</strain>
    </source>
</reference>
<dbReference type="Proteomes" id="UP000236749">
    <property type="component" value="Segment"/>
</dbReference>
<evidence type="ECO:0000313" key="1">
    <source>
        <dbReference type="EMBL" id="AGD91950.1"/>
    </source>
</evidence>
<organism evidence="1 2">
    <name type="scientific">Megavirus lba</name>
    <dbReference type="NCBI Taxonomy" id="1235314"/>
    <lineage>
        <taxon>Viruses</taxon>
        <taxon>Varidnaviria</taxon>
        <taxon>Bamfordvirae</taxon>
        <taxon>Nucleocytoviricota</taxon>
        <taxon>Megaviricetes</taxon>
        <taxon>Imitervirales</taxon>
        <taxon>Mimiviridae</taxon>
        <taxon>Megamimivirinae</taxon>
        <taxon>Megavirus</taxon>
        <taxon>Megavirus chilense</taxon>
    </lineage>
</organism>
<protein>
    <submittedName>
        <fullName evidence="1">Uncharacterized protein</fullName>
    </submittedName>
</protein>